<feature type="region of interest" description="Disordered" evidence="1">
    <location>
        <begin position="77"/>
        <end position="107"/>
    </location>
</feature>
<feature type="compositionally biased region" description="Basic and acidic residues" evidence="1">
    <location>
        <begin position="80"/>
        <end position="92"/>
    </location>
</feature>
<dbReference type="Proteomes" id="UP000747542">
    <property type="component" value="Unassembled WGS sequence"/>
</dbReference>
<accession>A0A8J5NB15</accession>
<protein>
    <submittedName>
        <fullName evidence="2">Putative Tigger transposable element-derived protein 1-like 278</fullName>
    </submittedName>
</protein>
<name>A0A8J5NB15_HOMAM</name>
<organism evidence="2 3">
    <name type="scientific">Homarus americanus</name>
    <name type="common">American lobster</name>
    <dbReference type="NCBI Taxonomy" id="6706"/>
    <lineage>
        <taxon>Eukaryota</taxon>
        <taxon>Metazoa</taxon>
        <taxon>Ecdysozoa</taxon>
        <taxon>Arthropoda</taxon>
        <taxon>Crustacea</taxon>
        <taxon>Multicrustacea</taxon>
        <taxon>Malacostraca</taxon>
        <taxon>Eumalacostraca</taxon>
        <taxon>Eucarida</taxon>
        <taxon>Decapoda</taxon>
        <taxon>Pleocyemata</taxon>
        <taxon>Astacidea</taxon>
        <taxon>Nephropoidea</taxon>
        <taxon>Nephropidae</taxon>
        <taxon>Homarus</taxon>
    </lineage>
</organism>
<proteinExistence type="predicted"/>
<dbReference type="EMBL" id="JAHLQT010004095">
    <property type="protein sequence ID" value="KAG7176138.1"/>
    <property type="molecule type" value="Genomic_DNA"/>
</dbReference>
<keyword evidence="3" id="KW-1185">Reference proteome</keyword>
<comment type="caution">
    <text evidence="2">The sequence shown here is derived from an EMBL/GenBank/DDBJ whole genome shotgun (WGS) entry which is preliminary data.</text>
</comment>
<reference evidence="2" key="1">
    <citation type="journal article" date="2021" name="Sci. Adv.">
        <title>The American lobster genome reveals insights on longevity, neural, and immune adaptations.</title>
        <authorList>
            <person name="Polinski J.M."/>
            <person name="Zimin A.V."/>
            <person name="Clark K.F."/>
            <person name="Kohn A.B."/>
            <person name="Sadowski N."/>
            <person name="Timp W."/>
            <person name="Ptitsyn A."/>
            <person name="Khanna P."/>
            <person name="Romanova D.Y."/>
            <person name="Williams P."/>
            <person name="Greenwood S.J."/>
            <person name="Moroz L.L."/>
            <person name="Walt D.R."/>
            <person name="Bodnar A.G."/>
        </authorList>
    </citation>
    <scope>NUCLEOTIDE SEQUENCE</scope>
    <source>
        <strain evidence="2">GMGI-L3</strain>
    </source>
</reference>
<evidence type="ECO:0000313" key="3">
    <source>
        <dbReference type="Proteomes" id="UP000747542"/>
    </source>
</evidence>
<evidence type="ECO:0000313" key="2">
    <source>
        <dbReference type="EMBL" id="KAG7176138.1"/>
    </source>
</evidence>
<evidence type="ECO:0000256" key="1">
    <source>
        <dbReference type="SAM" id="MobiDB-lite"/>
    </source>
</evidence>
<gene>
    <name evidence="2" type="primary">TIGD1-L278</name>
    <name evidence="2" type="ORF">Hamer_G026619</name>
</gene>
<sequence length="107" mass="12429">MERGFRKLPEWCVRVNRGLSGECVNSFTGFTDNPAVNRDILSLARQVGFDELESEDIEDFLTSHTEEFTNEDLQLLTEHSPIEDDDNKKEPQRTLTSKRRAESFNMF</sequence>
<dbReference type="AlphaFoldDB" id="A0A8J5NB15"/>